<gene>
    <name evidence="1" type="ORF">O6H91_09G112900</name>
</gene>
<keyword evidence="2" id="KW-1185">Reference proteome</keyword>
<reference evidence="2" key="1">
    <citation type="journal article" date="2024" name="Proc. Natl. Acad. Sci. U.S.A.">
        <title>Extraordinary preservation of gene collinearity over three hundred million years revealed in homosporous lycophytes.</title>
        <authorList>
            <person name="Li C."/>
            <person name="Wickell D."/>
            <person name="Kuo L.Y."/>
            <person name="Chen X."/>
            <person name="Nie B."/>
            <person name="Liao X."/>
            <person name="Peng D."/>
            <person name="Ji J."/>
            <person name="Jenkins J."/>
            <person name="Williams M."/>
            <person name="Shu S."/>
            <person name="Plott C."/>
            <person name="Barry K."/>
            <person name="Rajasekar S."/>
            <person name="Grimwood J."/>
            <person name="Han X."/>
            <person name="Sun S."/>
            <person name="Hou Z."/>
            <person name="He W."/>
            <person name="Dai G."/>
            <person name="Sun C."/>
            <person name="Schmutz J."/>
            <person name="Leebens-Mack J.H."/>
            <person name="Li F.W."/>
            <person name="Wang L."/>
        </authorList>
    </citation>
    <scope>NUCLEOTIDE SEQUENCE [LARGE SCALE GENOMIC DNA]</scope>
    <source>
        <strain evidence="2">cv. PW_Plant_1</strain>
    </source>
</reference>
<dbReference type="Proteomes" id="UP001162992">
    <property type="component" value="Chromosome 9"/>
</dbReference>
<evidence type="ECO:0000313" key="1">
    <source>
        <dbReference type="EMBL" id="KAJ7545258.1"/>
    </source>
</evidence>
<sequence>MDLLEDPSEERRDSGLTSQEIERFIVDENLSELDRVKLFLSSAAHQLQQTCALAQMPTIFHEYGSLAYKVLFPVFTASLEHFNPQVQVAAGQAFCTILADESLSKDVGGWLLPTVLSMLNSNRSHEVVHAWTEVLCAMATMLPKKIILENLLKLAFLKGEVDETSQSRIVCGRILGAVAPLLDGLEIERVFLHKAMSLCQDTDSEVRICMCQQLNVISRGVGLDTTKRVVLPELYELLKDEEVEVHHAALECLVQMLDFLPLEIKKAKVLPVLRMFCGQNGSTVLVSLARLYGELMCKMVPDLSEEDIQVLLDSYKTLCRQTNEKVRQLCAYNFPAMLKSIGARKYALTLHVIYMQLVQDPSSQVRSSVAASFHEVCKMLGKERTATYLKDAFLLLLKDSSLDVQNSLLPIIQHVLGQFCVTNEQQKLAIYSAIVPALLHSEKVVNSTHQWRLQLYLLSIFSQLPDAVASVRMRACLLLPLLKGAIKLPDDVAALERINFFATQRLTDNDRHVAAAARSVAEYLKHATVRCVGLDPGSDNSSSQTEFEATDKQREEEEWTMLSKEEQDEKKKLDEMLQRLKVDANRKFGNTAGANSGALSTTESEANSRRSAKAGGPAEKPGQPASSRSTMGGRFKAMGSASVQPSAALPSTKMLSSLGSVSSTTSQNLLTKASSSIKPSSSPSIGSFRPALTSTSTSLMTSGFKSQAVPSTPLNSDVHESSSTSSPGITRLQSNSRANLRTDQATKRN</sequence>
<evidence type="ECO:0000313" key="2">
    <source>
        <dbReference type="Proteomes" id="UP001162992"/>
    </source>
</evidence>
<comment type="caution">
    <text evidence="1">The sequence shown here is derived from an EMBL/GenBank/DDBJ whole genome shotgun (WGS) entry which is preliminary data.</text>
</comment>
<protein>
    <submittedName>
        <fullName evidence="1">Uncharacterized protein</fullName>
    </submittedName>
</protein>
<organism evidence="1 2">
    <name type="scientific">Diphasiastrum complanatum</name>
    <name type="common">Issler's clubmoss</name>
    <name type="synonym">Lycopodium complanatum</name>
    <dbReference type="NCBI Taxonomy" id="34168"/>
    <lineage>
        <taxon>Eukaryota</taxon>
        <taxon>Viridiplantae</taxon>
        <taxon>Streptophyta</taxon>
        <taxon>Embryophyta</taxon>
        <taxon>Tracheophyta</taxon>
        <taxon>Lycopodiopsida</taxon>
        <taxon>Lycopodiales</taxon>
        <taxon>Lycopodiaceae</taxon>
        <taxon>Lycopodioideae</taxon>
        <taxon>Diphasiastrum</taxon>
    </lineage>
</organism>
<accession>A0ACC2CTP6</accession>
<dbReference type="EMBL" id="CM055100">
    <property type="protein sequence ID" value="KAJ7545258.1"/>
    <property type="molecule type" value="Genomic_DNA"/>
</dbReference>
<name>A0ACC2CTP6_DIPCM</name>
<proteinExistence type="predicted"/>